<proteinExistence type="predicted"/>
<comment type="caution">
    <text evidence="2">The sequence shown here is derived from an EMBL/GenBank/DDBJ whole genome shotgun (WGS) entry which is preliminary data.</text>
</comment>
<feature type="compositionally biased region" description="Basic and acidic residues" evidence="1">
    <location>
        <begin position="38"/>
        <end position="54"/>
    </location>
</feature>
<dbReference type="RefSeq" id="WP_131984378.1">
    <property type="nucleotide sequence ID" value="NZ_SMKL01000035.1"/>
</dbReference>
<gene>
    <name evidence="2" type="ORF">E1212_16525</name>
</gene>
<feature type="region of interest" description="Disordered" evidence="1">
    <location>
        <begin position="123"/>
        <end position="180"/>
    </location>
</feature>
<evidence type="ECO:0000313" key="3">
    <source>
        <dbReference type="Proteomes" id="UP000295621"/>
    </source>
</evidence>
<organism evidence="2 3">
    <name type="scientific">Jiangella ureilytica</name>
    <dbReference type="NCBI Taxonomy" id="2530374"/>
    <lineage>
        <taxon>Bacteria</taxon>
        <taxon>Bacillati</taxon>
        <taxon>Actinomycetota</taxon>
        <taxon>Actinomycetes</taxon>
        <taxon>Jiangellales</taxon>
        <taxon>Jiangellaceae</taxon>
        <taxon>Jiangella</taxon>
    </lineage>
</organism>
<evidence type="ECO:0000313" key="2">
    <source>
        <dbReference type="EMBL" id="TDC50025.1"/>
    </source>
</evidence>
<dbReference type="InterPro" id="IPR022062">
    <property type="entry name" value="DUF3618"/>
</dbReference>
<dbReference type="Pfam" id="PF12277">
    <property type="entry name" value="DUF3618"/>
    <property type="match status" value="1"/>
</dbReference>
<dbReference type="OrthoDB" id="3218417at2"/>
<dbReference type="EMBL" id="SMKL01000035">
    <property type="protein sequence ID" value="TDC50025.1"/>
    <property type="molecule type" value="Genomic_DNA"/>
</dbReference>
<dbReference type="Proteomes" id="UP000295621">
    <property type="component" value="Unassembled WGS sequence"/>
</dbReference>
<protein>
    <submittedName>
        <fullName evidence="2">DUF3618 domain-containing protein</fullName>
    </submittedName>
</protein>
<feature type="compositionally biased region" description="Basic and acidic residues" evidence="1">
    <location>
        <begin position="1"/>
        <end position="31"/>
    </location>
</feature>
<evidence type="ECO:0000256" key="1">
    <source>
        <dbReference type="SAM" id="MobiDB-lite"/>
    </source>
</evidence>
<dbReference type="AlphaFoldDB" id="A0A4V2XWN5"/>
<accession>A0A4V2XWN5</accession>
<keyword evidence="3" id="KW-1185">Reference proteome</keyword>
<name>A0A4V2XWN5_9ACTN</name>
<sequence length="180" mass="18955">MTNDPDRIRADIEQTRNELSDDVDAVRERVRPSAMARRQGDRVRGAMGGLKDRVMGAASDVTSTGGDAASSVRDNASAMTDKAGEAPAMVRERTAGNPLAAGVIAFGVGWLASTVIPASRAERRAAGTVKEQAAGMAQQASSVAREMADDLREPARESVDAVRSSAEDAVRTVRDERSNG</sequence>
<feature type="region of interest" description="Disordered" evidence="1">
    <location>
        <begin position="1"/>
        <end position="87"/>
    </location>
</feature>
<feature type="compositionally biased region" description="Basic and acidic residues" evidence="1">
    <location>
        <begin position="146"/>
        <end position="180"/>
    </location>
</feature>
<dbReference type="Gene3D" id="1.20.120.20">
    <property type="entry name" value="Apolipoprotein"/>
    <property type="match status" value="1"/>
</dbReference>
<reference evidence="2 3" key="1">
    <citation type="submission" date="2019-02" db="EMBL/GenBank/DDBJ databases">
        <title>Draft genome sequences of novel Actinobacteria.</title>
        <authorList>
            <person name="Sahin N."/>
            <person name="Ay H."/>
            <person name="Saygin H."/>
        </authorList>
    </citation>
    <scope>NUCLEOTIDE SEQUENCE [LARGE SCALE GENOMIC DNA]</scope>
    <source>
        <strain evidence="2 3">KC603</strain>
    </source>
</reference>